<name>C6WIX1_ACTMD</name>
<keyword evidence="2" id="KW-1185">Reference proteome</keyword>
<evidence type="ECO:0000313" key="2">
    <source>
        <dbReference type="Proteomes" id="UP000002213"/>
    </source>
</evidence>
<evidence type="ECO:0000313" key="1">
    <source>
        <dbReference type="EMBL" id="ACU40047.1"/>
    </source>
</evidence>
<protein>
    <submittedName>
        <fullName evidence="1">Uncharacterized protein</fullName>
    </submittedName>
</protein>
<dbReference type="eggNOG" id="ENOG5033842">
    <property type="taxonomic scope" value="Bacteria"/>
</dbReference>
<organism evidence="1 2">
    <name type="scientific">Actinosynnema mirum (strain ATCC 29888 / DSM 43827 / JCM 3225 / NBRC 14064 / NCIMB 13271 / NRRL B-12336 / IMRU 3971 / 101)</name>
    <dbReference type="NCBI Taxonomy" id="446462"/>
    <lineage>
        <taxon>Bacteria</taxon>
        <taxon>Bacillati</taxon>
        <taxon>Actinomycetota</taxon>
        <taxon>Actinomycetes</taxon>
        <taxon>Pseudonocardiales</taxon>
        <taxon>Pseudonocardiaceae</taxon>
        <taxon>Actinosynnema</taxon>
    </lineage>
</organism>
<sequence>MVVARSEWMTVADAAAQLGVTPDRVREIAAAGRLEVLRLGPRSTLVSAESVARRLAGAPGAGRPLSAQGAWSALLLASGTTPPWAVPTRYRGVPRRPLREWPKLMSRRSRVRRVRVLGALRDRLVEQPGVALGGAAAANHHGAGLVVAGDDPVELYLPPEAEAELRGRRGIGWDPVDPNVVLRVLPPLPWGGLLADGVVPKAVAAADLLDLGDDRSRRAAGELLGRDR</sequence>
<dbReference type="AlphaFoldDB" id="C6WIX1"/>
<dbReference type="KEGG" id="ami:Amir_6243"/>
<dbReference type="EMBL" id="CP001630">
    <property type="protein sequence ID" value="ACU40047.1"/>
    <property type="molecule type" value="Genomic_DNA"/>
</dbReference>
<dbReference type="HOGENOM" id="CLU_1163958_0_0_11"/>
<accession>C6WIX1</accession>
<dbReference type="Proteomes" id="UP000002213">
    <property type="component" value="Chromosome"/>
</dbReference>
<reference evidence="1 2" key="1">
    <citation type="journal article" date="2009" name="Stand. Genomic Sci.">
        <title>Complete genome sequence of Actinosynnema mirum type strain (101).</title>
        <authorList>
            <person name="Land M."/>
            <person name="Lapidus A."/>
            <person name="Mayilraj S."/>
            <person name="Chen F."/>
            <person name="Copeland A."/>
            <person name="Del Rio T.G."/>
            <person name="Nolan M."/>
            <person name="Lucas S."/>
            <person name="Tice H."/>
            <person name="Cheng J.F."/>
            <person name="Chertkov O."/>
            <person name="Bruce D."/>
            <person name="Goodwin L."/>
            <person name="Pitluck S."/>
            <person name="Rohde M."/>
            <person name="Goker M."/>
            <person name="Pati A."/>
            <person name="Ivanova N."/>
            <person name="Mavromatis K."/>
            <person name="Chen A."/>
            <person name="Palaniappan K."/>
            <person name="Hauser L."/>
            <person name="Chang Y.J."/>
            <person name="Jeffries C.C."/>
            <person name="Brettin T."/>
            <person name="Detter J.C."/>
            <person name="Han C."/>
            <person name="Chain P."/>
            <person name="Tindall B.J."/>
            <person name="Bristow J."/>
            <person name="Eisen J.A."/>
            <person name="Markowitz V."/>
            <person name="Hugenholtz P."/>
            <person name="Kyrpides N.C."/>
            <person name="Klenk H.P."/>
        </authorList>
    </citation>
    <scope>NUCLEOTIDE SEQUENCE [LARGE SCALE GENOMIC DNA]</scope>
    <source>
        <strain evidence="2">ATCC 29888 / DSM 43827 / JCM 3225 / NBRC 14064 / NCIMB 13271 / NRRL B-12336 / IMRU 3971 / 101</strain>
    </source>
</reference>
<gene>
    <name evidence="1" type="ordered locus">Amir_6243</name>
</gene>
<dbReference type="STRING" id="446462.Amir_6243"/>
<proteinExistence type="predicted"/>